<sequence length="82" mass="9728">MTKKEFNIQRALGTLPLWKRLELGDIEFVDIPIHSHNVKCISIPGVINGLPRYYYRKDMPIDKKRTMRRLIEDCKKGGWRDD</sequence>
<reference evidence="1" key="1">
    <citation type="journal article" date="2015" name="Nature">
        <title>Complex archaea that bridge the gap between prokaryotes and eukaryotes.</title>
        <authorList>
            <person name="Spang A."/>
            <person name="Saw J.H."/>
            <person name="Jorgensen S.L."/>
            <person name="Zaremba-Niedzwiedzka K."/>
            <person name="Martijn J."/>
            <person name="Lind A.E."/>
            <person name="van Eijk R."/>
            <person name="Schleper C."/>
            <person name="Guy L."/>
            <person name="Ettema T.J."/>
        </authorList>
    </citation>
    <scope>NUCLEOTIDE SEQUENCE</scope>
</reference>
<dbReference type="AlphaFoldDB" id="A0A0F9QAE9"/>
<gene>
    <name evidence="1" type="ORF">LCGC14_1039490</name>
</gene>
<comment type="caution">
    <text evidence="1">The sequence shown here is derived from an EMBL/GenBank/DDBJ whole genome shotgun (WGS) entry which is preliminary data.</text>
</comment>
<dbReference type="EMBL" id="LAZR01004271">
    <property type="protein sequence ID" value="KKN10156.1"/>
    <property type="molecule type" value="Genomic_DNA"/>
</dbReference>
<protein>
    <submittedName>
        <fullName evidence="1">Uncharacterized protein</fullName>
    </submittedName>
</protein>
<name>A0A0F9QAE9_9ZZZZ</name>
<evidence type="ECO:0000313" key="1">
    <source>
        <dbReference type="EMBL" id="KKN10156.1"/>
    </source>
</evidence>
<proteinExistence type="predicted"/>
<accession>A0A0F9QAE9</accession>
<organism evidence="1">
    <name type="scientific">marine sediment metagenome</name>
    <dbReference type="NCBI Taxonomy" id="412755"/>
    <lineage>
        <taxon>unclassified sequences</taxon>
        <taxon>metagenomes</taxon>
        <taxon>ecological metagenomes</taxon>
    </lineage>
</organism>